<name>A0A9P0HLA1_NEZVI</name>
<proteinExistence type="predicted"/>
<dbReference type="EMBL" id="OV725082">
    <property type="protein sequence ID" value="CAH1404101.1"/>
    <property type="molecule type" value="Genomic_DNA"/>
</dbReference>
<organism evidence="1 2">
    <name type="scientific">Nezara viridula</name>
    <name type="common">Southern green stink bug</name>
    <name type="synonym">Cimex viridulus</name>
    <dbReference type="NCBI Taxonomy" id="85310"/>
    <lineage>
        <taxon>Eukaryota</taxon>
        <taxon>Metazoa</taxon>
        <taxon>Ecdysozoa</taxon>
        <taxon>Arthropoda</taxon>
        <taxon>Hexapoda</taxon>
        <taxon>Insecta</taxon>
        <taxon>Pterygota</taxon>
        <taxon>Neoptera</taxon>
        <taxon>Paraneoptera</taxon>
        <taxon>Hemiptera</taxon>
        <taxon>Heteroptera</taxon>
        <taxon>Panheteroptera</taxon>
        <taxon>Pentatomomorpha</taxon>
        <taxon>Pentatomoidea</taxon>
        <taxon>Pentatomidae</taxon>
        <taxon>Pentatominae</taxon>
        <taxon>Nezara</taxon>
    </lineage>
</organism>
<evidence type="ECO:0000313" key="1">
    <source>
        <dbReference type="EMBL" id="CAH1404101.1"/>
    </source>
</evidence>
<dbReference type="Proteomes" id="UP001152798">
    <property type="component" value="Chromosome 6"/>
</dbReference>
<accession>A0A9P0HLA1</accession>
<sequence length="91" mass="10221">MVSGAWRTLLIAANDHHPGRSWSRKEAIINKPPGIKNMPSFEVMLSRLFTYSQVGGAIALFQSPQDRLKHLTSAGPKTTFRFAELTFWPAH</sequence>
<reference evidence="1" key="1">
    <citation type="submission" date="2022-01" db="EMBL/GenBank/DDBJ databases">
        <authorList>
            <person name="King R."/>
        </authorList>
    </citation>
    <scope>NUCLEOTIDE SEQUENCE</scope>
</reference>
<evidence type="ECO:0000313" key="2">
    <source>
        <dbReference type="Proteomes" id="UP001152798"/>
    </source>
</evidence>
<protein>
    <submittedName>
        <fullName evidence="1">Uncharacterized protein</fullName>
    </submittedName>
</protein>
<dbReference type="AlphaFoldDB" id="A0A9P0HLA1"/>
<gene>
    <name evidence="1" type="ORF">NEZAVI_LOCUS12570</name>
</gene>
<keyword evidence="2" id="KW-1185">Reference proteome</keyword>